<dbReference type="SUPFAM" id="SSF55637">
    <property type="entry name" value="Cell cycle regulatory proteins"/>
    <property type="match status" value="1"/>
</dbReference>
<evidence type="ECO:0000313" key="6">
    <source>
        <dbReference type="Proteomes" id="UP001162131"/>
    </source>
</evidence>
<evidence type="ECO:0000256" key="4">
    <source>
        <dbReference type="RuleBase" id="RU311113"/>
    </source>
</evidence>
<protein>
    <recommendedName>
        <fullName evidence="4">Cyclin-dependent kinases regulatory subunit</fullName>
    </recommendedName>
</protein>
<gene>
    <name evidence="5" type="ORF">BSTOLATCC_MIC43075</name>
</gene>
<accession>A0AAU9JZD0</accession>
<dbReference type="GO" id="GO:0016538">
    <property type="term" value="F:cyclin-dependent protein serine/threonine kinase regulator activity"/>
    <property type="evidence" value="ECO:0007669"/>
    <property type="project" value="InterPro"/>
</dbReference>
<dbReference type="PANTHER" id="PTHR23415">
    <property type="entry name" value="CYCLIN-DEPENDENT KINASES REGULATORY SUBUNIT/60S RIBOSOME SUBUNIT BIOGENESIS PROTEIN NIP7"/>
    <property type="match status" value="1"/>
</dbReference>
<evidence type="ECO:0000256" key="1">
    <source>
        <dbReference type="ARBA" id="ARBA00007782"/>
    </source>
</evidence>
<organism evidence="5 6">
    <name type="scientific">Blepharisma stoltei</name>
    <dbReference type="NCBI Taxonomy" id="1481888"/>
    <lineage>
        <taxon>Eukaryota</taxon>
        <taxon>Sar</taxon>
        <taxon>Alveolata</taxon>
        <taxon>Ciliophora</taxon>
        <taxon>Postciliodesmatophora</taxon>
        <taxon>Heterotrichea</taxon>
        <taxon>Heterotrichida</taxon>
        <taxon>Blepharismidae</taxon>
        <taxon>Blepharisma</taxon>
    </lineage>
</organism>
<evidence type="ECO:0000256" key="3">
    <source>
        <dbReference type="ARBA" id="ARBA00023306"/>
    </source>
</evidence>
<dbReference type="GO" id="GO:0051301">
    <property type="term" value="P:cell division"/>
    <property type="evidence" value="ECO:0007669"/>
    <property type="project" value="UniProtKB-UniRule"/>
</dbReference>
<sequence length="121" mass="14748">MIKVIKEKEDKENDKIEYSEKYYDSVWEYRQVIFPKKKGKEFRKRGLLSEDEWRSEGVQMTKGWQHYGAHPPEPHVLLFRRPIGTDPQTGIADPRLAEHQYREFEYKRHMPRFQNVAFYNN</sequence>
<evidence type="ECO:0000256" key="2">
    <source>
        <dbReference type="ARBA" id="ARBA00022618"/>
    </source>
</evidence>
<dbReference type="PRINTS" id="PR00296">
    <property type="entry name" value="CYCLINKINASE"/>
</dbReference>
<name>A0AAU9JZD0_9CILI</name>
<comment type="function">
    <text evidence="4">Binds to the catalytic subunit of the cyclin dependent kinases and is essential for their biological function.</text>
</comment>
<dbReference type="AlphaFoldDB" id="A0AAU9JZD0"/>
<dbReference type="InterPro" id="IPR000789">
    <property type="entry name" value="Cyclin-dep_kinase_reg-sub"/>
</dbReference>
<keyword evidence="6" id="KW-1185">Reference proteome</keyword>
<dbReference type="Proteomes" id="UP001162131">
    <property type="component" value="Unassembled WGS sequence"/>
</dbReference>
<dbReference type="InterPro" id="IPR036858">
    <property type="entry name" value="Cyclin-dep_kinase_reg-sub_sf"/>
</dbReference>
<dbReference type="SMART" id="SM01084">
    <property type="entry name" value="CKS"/>
    <property type="match status" value="1"/>
</dbReference>
<reference evidence="5" key="1">
    <citation type="submission" date="2021-09" db="EMBL/GenBank/DDBJ databases">
        <authorList>
            <consortium name="AG Swart"/>
            <person name="Singh M."/>
            <person name="Singh A."/>
            <person name="Seah K."/>
            <person name="Emmerich C."/>
        </authorList>
    </citation>
    <scope>NUCLEOTIDE SEQUENCE</scope>
    <source>
        <strain evidence="5">ATCC30299</strain>
    </source>
</reference>
<comment type="similarity">
    <text evidence="1 4">Belongs to the CKS family.</text>
</comment>
<dbReference type="PROSITE" id="PS00945">
    <property type="entry name" value="CKS_2"/>
    <property type="match status" value="1"/>
</dbReference>
<keyword evidence="3 4" id="KW-0131">Cell cycle</keyword>
<evidence type="ECO:0000313" key="5">
    <source>
        <dbReference type="EMBL" id="CAG9327078.1"/>
    </source>
</evidence>
<proteinExistence type="inferred from homology"/>
<dbReference type="Gene3D" id="3.30.170.10">
    <property type="entry name" value="Cyclin-dependent kinase, regulatory subunit"/>
    <property type="match status" value="1"/>
</dbReference>
<comment type="caution">
    <text evidence="5">The sequence shown here is derived from an EMBL/GenBank/DDBJ whole genome shotgun (WGS) entry which is preliminary data.</text>
</comment>
<dbReference type="Pfam" id="PF01111">
    <property type="entry name" value="CKS"/>
    <property type="match status" value="1"/>
</dbReference>
<dbReference type="EMBL" id="CAJZBQ010000042">
    <property type="protein sequence ID" value="CAG9327078.1"/>
    <property type="molecule type" value="Genomic_DNA"/>
</dbReference>
<keyword evidence="2 4" id="KW-0132">Cell division</keyword>